<feature type="binding site" evidence="3">
    <location>
        <begin position="13"/>
        <end position="18"/>
    </location>
    <ligand>
        <name>ATP</name>
        <dbReference type="ChEBI" id="CHEBI:30616"/>
    </ligand>
</feature>
<dbReference type="HAMAP" id="MF_00376">
    <property type="entry name" value="Dephospho_CoA_kinase"/>
    <property type="match status" value="1"/>
</dbReference>
<dbReference type="Proteomes" id="UP001304461">
    <property type="component" value="Unassembled WGS sequence"/>
</dbReference>
<dbReference type="InterPro" id="IPR027417">
    <property type="entry name" value="P-loop_NTPase"/>
</dbReference>
<keyword evidence="3 5" id="KW-0418">Kinase</keyword>
<sequence>MAQRRIGLTGGIASGKSTVGRLLAERGLPVLDADVYAREALAPGSSGARAVAKRYGEQVLAEGAGEPCEPLPALDRAALGRIVFSDAAELRWLEQLVHPLVRQRFAAELERLREAPVVVLMIPLLFEAGLDTLCSEIWLVDCDEDQQLQRLMGRDGLSADDARARLAAQWPLARKRALATVVLDNRGGPEALAPQVESALRAGAAPAAPSPPPA</sequence>
<dbReference type="Pfam" id="PF01121">
    <property type="entry name" value="CoaE"/>
    <property type="match status" value="1"/>
</dbReference>
<evidence type="ECO:0000313" key="6">
    <source>
        <dbReference type="Proteomes" id="UP001304461"/>
    </source>
</evidence>
<dbReference type="PROSITE" id="PS51219">
    <property type="entry name" value="DPCK"/>
    <property type="match status" value="1"/>
</dbReference>
<evidence type="ECO:0000313" key="5">
    <source>
        <dbReference type="EMBL" id="MEA5389819.1"/>
    </source>
</evidence>
<comment type="similarity">
    <text evidence="3">Belongs to the CoaE family.</text>
</comment>
<dbReference type="EC" id="2.7.1.24" evidence="3 4"/>
<name>A0ABU5RPY0_9CYAN</name>
<dbReference type="Gene3D" id="3.40.50.300">
    <property type="entry name" value="P-loop containing nucleotide triphosphate hydrolases"/>
    <property type="match status" value="1"/>
</dbReference>
<reference evidence="5 6" key="1">
    <citation type="submission" date="2023-12" db="EMBL/GenBank/DDBJ databases">
        <title>Baltic Sea Cyanobacteria.</title>
        <authorList>
            <person name="Delbaje E."/>
            <person name="Fewer D.P."/>
            <person name="Shishido T.K."/>
        </authorList>
    </citation>
    <scope>NUCLEOTIDE SEQUENCE [LARGE SCALE GENOMIC DNA]</scope>
    <source>
        <strain evidence="5 6">UHCC 0139</strain>
    </source>
</reference>
<protein>
    <recommendedName>
        <fullName evidence="3 4">Dephospho-CoA kinase</fullName>
        <ecNumber evidence="3 4">2.7.1.24</ecNumber>
    </recommendedName>
    <alternativeName>
        <fullName evidence="3">Dephosphocoenzyme A kinase</fullName>
    </alternativeName>
</protein>
<dbReference type="NCBIfam" id="TIGR00152">
    <property type="entry name" value="dephospho-CoA kinase"/>
    <property type="match status" value="1"/>
</dbReference>
<evidence type="ECO:0000256" key="2">
    <source>
        <dbReference type="ARBA" id="ARBA00022840"/>
    </source>
</evidence>
<dbReference type="GO" id="GO:0004140">
    <property type="term" value="F:dephospho-CoA kinase activity"/>
    <property type="evidence" value="ECO:0007669"/>
    <property type="project" value="UniProtKB-EC"/>
</dbReference>
<evidence type="ECO:0000256" key="4">
    <source>
        <dbReference type="NCBIfam" id="TIGR00152"/>
    </source>
</evidence>
<keyword evidence="2 3" id="KW-0067">ATP-binding</keyword>
<dbReference type="EMBL" id="JAYGHX010000001">
    <property type="protein sequence ID" value="MEA5389819.1"/>
    <property type="molecule type" value="Genomic_DNA"/>
</dbReference>
<keyword evidence="6" id="KW-1185">Reference proteome</keyword>
<evidence type="ECO:0000256" key="3">
    <source>
        <dbReference type="HAMAP-Rule" id="MF_00376"/>
    </source>
</evidence>
<dbReference type="InterPro" id="IPR001977">
    <property type="entry name" value="Depp_CoAkinase"/>
</dbReference>
<organism evidence="5 6">
    <name type="scientific">Cyanobium gracile UHCC 0139</name>
    <dbReference type="NCBI Taxonomy" id="3110308"/>
    <lineage>
        <taxon>Bacteria</taxon>
        <taxon>Bacillati</taxon>
        <taxon>Cyanobacteriota</taxon>
        <taxon>Cyanophyceae</taxon>
        <taxon>Synechococcales</taxon>
        <taxon>Prochlorococcaceae</taxon>
        <taxon>Cyanobium</taxon>
    </lineage>
</organism>
<comment type="function">
    <text evidence="3">Catalyzes the phosphorylation of the 3'-hydroxyl group of dephosphocoenzyme A to form coenzyme A.</text>
</comment>
<proteinExistence type="inferred from homology"/>
<dbReference type="CDD" id="cd02022">
    <property type="entry name" value="DPCK"/>
    <property type="match status" value="1"/>
</dbReference>
<evidence type="ECO:0000256" key="1">
    <source>
        <dbReference type="ARBA" id="ARBA00022741"/>
    </source>
</evidence>
<keyword evidence="3 5" id="KW-0808">Transferase</keyword>
<dbReference type="PANTHER" id="PTHR10695">
    <property type="entry name" value="DEPHOSPHO-COA KINASE-RELATED"/>
    <property type="match status" value="1"/>
</dbReference>
<dbReference type="SUPFAM" id="SSF52540">
    <property type="entry name" value="P-loop containing nucleoside triphosphate hydrolases"/>
    <property type="match status" value="1"/>
</dbReference>
<comment type="caution">
    <text evidence="5">The sequence shown here is derived from an EMBL/GenBank/DDBJ whole genome shotgun (WGS) entry which is preliminary data.</text>
</comment>
<comment type="subcellular location">
    <subcellularLocation>
        <location evidence="3">Cytoplasm</location>
    </subcellularLocation>
</comment>
<accession>A0ABU5RPY0</accession>
<gene>
    <name evidence="3 5" type="primary">coaE</name>
    <name evidence="5" type="ORF">VB738_00965</name>
</gene>
<keyword evidence="3" id="KW-0173">Coenzyme A biosynthesis</keyword>
<keyword evidence="1 3" id="KW-0547">Nucleotide-binding</keyword>
<comment type="catalytic activity">
    <reaction evidence="3">
        <text>3'-dephospho-CoA + ATP = ADP + CoA + H(+)</text>
        <dbReference type="Rhea" id="RHEA:18245"/>
        <dbReference type="ChEBI" id="CHEBI:15378"/>
        <dbReference type="ChEBI" id="CHEBI:30616"/>
        <dbReference type="ChEBI" id="CHEBI:57287"/>
        <dbReference type="ChEBI" id="CHEBI:57328"/>
        <dbReference type="ChEBI" id="CHEBI:456216"/>
        <dbReference type="EC" id="2.7.1.24"/>
    </reaction>
</comment>
<comment type="pathway">
    <text evidence="3">Cofactor biosynthesis; coenzyme A biosynthesis; CoA from (R)-pantothenate: step 5/5.</text>
</comment>
<dbReference type="RefSeq" id="WP_323303952.1">
    <property type="nucleotide sequence ID" value="NZ_JAYGHX010000001.1"/>
</dbReference>
<keyword evidence="3" id="KW-0963">Cytoplasm</keyword>
<dbReference type="PANTHER" id="PTHR10695:SF46">
    <property type="entry name" value="BIFUNCTIONAL COENZYME A SYNTHASE-RELATED"/>
    <property type="match status" value="1"/>
</dbReference>